<evidence type="ECO:0000256" key="6">
    <source>
        <dbReference type="ARBA" id="ARBA00022729"/>
    </source>
</evidence>
<evidence type="ECO:0000256" key="11">
    <source>
        <dbReference type="SAM" id="SignalP"/>
    </source>
</evidence>
<comment type="subunit">
    <text evidence="2">Homotrimer.</text>
</comment>
<feature type="signal peptide" evidence="11">
    <location>
        <begin position="1"/>
        <end position="24"/>
    </location>
</feature>
<dbReference type="SUPFAM" id="SSF56935">
    <property type="entry name" value="Porins"/>
    <property type="match status" value="1"/>
</dbReference>
<proteinExistence type="predicted"/>
<dbReference type="Proteomes" id="UP001293718">
    <property type="component" value="Unassembled WGS sequence"/>
</dbReference>
<evidence type="ECO:0000313" key="13">
    <source>
        <dbReference type="EMBL" id="MDZ5456207.1"/>
    </source>
</evidence>
<evidence type="ECO:0000256" key="10">
    <source>
        <dbReference type="ARBA" id="ARBA00023237"/>
    </source>
</evidence>
<dbReference type="Pfam" id="PF13609">
    <property type="entry name" value="Porin_4"/>
    <property type="match status" value="1"/>
</dbReference>
<feature type="chain" id="PRO_5045254154" evidence="11">
    <location>
        <begin position="25"/>
        <end position="326"/>
    </location>
</feature>
<reference evidence="13 14" key="1">
    <citation type="submission" date="2023-11" db="EMBL/GenBank/DDBJ databases">
        <title>Draft genome of Azohydromonas lata strain H1 (DSM1123), a polyhydroxyalkanoate producer.</title>
        <authorList>
            <person name="Traversa D."/>
            <person name="D'Addabbo P."/>
            <person name="Pazzani C."/>
            <person name="Manzari C."/>
            <person name="Chiara M."/>
            <person name="Scrascia M."/>
        </authorList>
    </citation>
    <scope>NUCLEOTIDE SEQUENCE [LARGE SCALE GENOMIC DNA]</scope>
    <source>
        <strain evidence="13 14">H1</strain>
    </source>
</reference>
<name>A0ABU5IAS3_9BURK</name>
<evidence type="ECO:0000256" key="4">
    <source>
        <dbReference type="ARBA" id="ARBA00022452"/>
    </source>
</evidence>
<evidence type="ECO:0000256" key="2">
    <source>
        <dbReference type="ARBA" id="ARBA00011233"/>
    </source>
</evidence>
<evidence type="ECO:0000256" key="5">
    <source>
        <dbReference type="ARBA" id="ARBA00022692"/>
    </source>
</evidence>
<dbReference type="PANTHER" id="PTHR34501">
    <property type="entry name" value="PROTEIN YDDL-RELATED"/>
    <property type="match status" value="1"/>
</dbReference>
<evidence type="ECO:0000256" key="7">
    <source>
        <dbReference type="ARBA" id="ARBA00023065"/>
    </source>
</evidence>
<protein>
    <submittedName>
        <fullName evidence="13">Porin</fullName>
    </submittedName>
</protein>
<keyword evidence="3" id="KW-0813">Transport</keyword>
<keyword evidence="7" id="KW-0406">Ion transport</keyword>
<evidence type="ECO:0000313" key="14">
    <source>
        <dbReference type="Proteomes" id="UP001293718"/>
    </source>
</evidence>
<evidence type="ECO:0000256" key="8">
    <source>
        <dbReference type="ARBA" id="ARBA00023114"/>
    </source>
</evidence>
<dbReference type="InterPro" id="IPR050298">
    <property type="entry name" value="Gram-neg_bact_OMP"/>
</dbReference>
<feature type="domain" description="Porin" evidence="12">
    <location>
        <begin position="12"/>
        <end position="309"/>
    </location>
</feature>
<dbReference type="RefSeq" id="WP_322464820.1">
    <property type="nucleotide sequence ID" value="NZ_JAXOJX010000006.1"/>
</dbReference>
<evidence type="ECO:0000259" key="12">
    <source>
        <dbReference type="Pfam" id="PF13609"/>
    </source>
</evidence>
<organism evidence="13 14">
    <name type="scientific">Azohydromonas lata</name>
    <dbReference type="NCBI Taxonomy" id="45677"/>
    <lineage>
        <taxon>Bacteria</taxon>
        <taxon>Pseudomonadati</taxon>
        <taxon>Pseudomonadota</taxon>
        <taxon>Betaproteobacteria</taxon>
        <taxon>Burkholderiales</taxon>
        <taxon>Sphaerotilaceae</taxon>
        <taxon>Azohydromonas</taxon>
    </lineage>
</organism>
<evidence type="ECO:0000256" key="3">
    <source>
        <dbReference type="ARBA" id="ARBA00022448"/>
    </source>
</evidence>
<comment type="caution">
    <text evidence="13">The sequence shown here is derived from an EMBL/GenBank/DDBJ whole genome shotgun (WGS) entry which is preliminary data.</text>
</comment>
<keyword evidence="5" id="KW-0812">Transmembrane</keyword>
<dbReference type="InterPro" id="IPR023614">
    <property type="entry name" value="Porin_dom_sf"/>
</dbReference>
<keyword evidence="14" id="KW-1185">Reference proteome</keyword>
<dbReference type="EMBL" id="JAXOJX010000006">
    <property type="protein sequence ID" value="MDZ5456207.1"/>
    <property type="molecule type" value="Genomic_DNA"/>
</dbReference>
<keyword evidence="9" id="KW-0472">Membrane</keyword>
<evidence type="ECO:0000256" key="9">
    <source>
        <dbReference type="ARBA" id="ARBA00023136"/>
    </source>
</evidence>
<evidence type="ECO:0000256" key="1">
    <source>
        <dbReference type="ARBA" id="ARBA00004571"/>
    </source>
</evidence>
<dbReference type="CDD" id="cd00342">
    <property type="entry name" value="gram_neg_porins"/>
    <property type="match status" value="1"/>
</dbReference>
<accession>A0ABU5IAS3</accession>
<keyword evidence="6 11" id="KW-0732">Signal</keyword>
<comment type="subcellular location">
    <subcellularLocation>
        <location evidence="1">Cell outer membrane</location>
        <topology evidence="1">Multi-pass membrane protein</topology>
    </subcellularLocation>
</comment>
<sequence>MHHLRFRPRLAALLLPALSMPVLAQSSANIGGMVDIGVYRDAAKTWNVGTIQRSNLAFTGTEDLGGGLSAFFTLSTRFDLDTGALEDAPAKSKPFWHGESTVGVKGAFGSIKAGRALDALYANDWNFDPWYYFDRIASPAWDLWHYNYPSDPKANGGKAEYGRIDNALFYDSPVIGGFSLHVSGSPEKRDGDTRRPLGGALKYAAGPVTAMVSREKNSAGASDTFFGLKGRIGSLALMGAYDVSKTPDNTSKAKALTLGAQYTVGSWTLNGGWGQVDVDGVKAEKVLGTGVIYALSKRTSVYADLAHKKFVSDSANVYGVGVAHSF</sequence>
<keyword evidence="8" id="KW-0626">Porin</keyword>
<dbReference type="Gene3D" id="2.40.160.10">
    <property type="entry name" value="Porin"/>
    <property type="match status" value="1"/>
</dbReference>
<dbReference type="PANTHER" id="PTHR34501:SF9">
    <property type="entry name" value="MAJOR OUTER MEMBRANE PROTEIN P.IA"/>
    <property type="match status" value="1"/>
</dbReference>
<keyword evidence="4" id="KW-1134">Transmembrane beta strand</keyword>
<gene>
    <name evidence="13" type="ORF">SM757_06440</name>
</gene>
<dbReference type="InterPro" id="IPR033900">
    <property type="entry name" value="Gram_neg_porin_domain"/>
</dbReference>
<keyword evidence="10" id="KW-0998">Cell outer membrane</keyword>